<dbReference type="RefSeq" id="WP_086744983.1">
    <property type="nucleotide sequence ID" value="NZ_MWPV01000005.1"/>
</dbReference>
<organism evidence="1 2">
    <name type="scientific">Pseudoalteromonas ulvae</name>
    <dbReference type="NCBI Taxonomy" id="107327"/>
    <lineage>
        <taxon>Bacteria</taxon>
        <taxon>Pseudomonadati</taxon>
        <taxon>Pseudomonadota</taxon>
        <taxon>Gammaproteobacteria</taxon>
        <taxon>Alteromonadales</taxon>
        <taxon>Pseudoalteromonadaceae</taxon>
        <taxon>Pseudoalteromonas</taxon>
    </lineage>
</organism>
<name>A0A244CNE8_PSEDV</name>
<evidence type="ECO:0000313" key="1">
    <source>
        <dbReference type="EMBL" id="OUL56729.1"/>
    </source>
</evidence>
<proteinExistence type="predicted"/>
<evidence type="ECO:0000313" key="2">
    <source>
        <dbReference type="Proteomes" id="UP000194841"/>
    </source>
</evidence>
<gene>
    <name evidence="1" type="ORF">B1199_15245</name>
</gene>
<accession>A0A244CNE8</accession>
<dbReference type="EMBL" id="MWPV01000005">
    <property type="protein sequence ID" value="OUL56729.1"/>
    <property type="molecule type" value="Genomic_DNA"/>
</dbReference>
<dbReference type="Proteomes" id="UP000194841">
    <property type="component" value="Unassembled WGS sequence"/>
</dbReference>
<dbReference type="AlphaFoldDB" id="A0A244CNE8"/>
<reference evidence="1 2" key="1">
    <citation type="submission" date="2017-02" db="EMBL/GenBank/DDBJ databases">
        <title>Pseudoalteromonas ulvae TC14 Genome.</title>
        <authorList>
            <person name="Molmeret M."/>
        </authorList>
    </citation>
    <scope>NUCLEOTIDE SEQUENCE [LARGE SCALE GENOMIC DNA]</scope>
    <source>
        <strain evidence="1">TC14</strain>
    </source>
</reference>
<dbReference type="OrthoDB" id="6314940at2"/>
<comment type="caution">
    <text evidence="1">The sequence shown here is derived from an EMBL/GenBank/DDBJ whole genome shotgun (WGS) entry which is preliminary data.</text>
</comment>
<keyword evidence="2" id="KW-1185">Reference proteome</keyword>
<sequence>MENLEFSSINDITLKLLNQEASSDQLDEYYNMCKNMLQHARLETDNAVESISRWNKTRLTHLDNEF</sequence>
<protein>
    <submittedName>
        <fullName evidence="1">Uncharacterized protein</fullName>
    </submittedName>
</protein>